<comment type="caution">
    <text evidence="2">The sequence shown here is derived from an EMBL/GenBank/DDBJ whole genome shotgun (WGS) entry which is preliminary data.</text>
</comment>
<evidence type="ECO:0000313" key="3">
    <source>
        <dbReference type="Proteomes" id="UP001162164"/>
    </source>
</evidence>
<accession>A0ABQ9JI79</accession>
<feature type="region of interest" description="Disordered" evidence="1">
    <location>
        <begin position="28"/>
        <end position="47"/>
    </location>
</feature>
<dbReference type="Proteomes" id="UP001162164">
    <property type="component" value="Unassembled WGS sequence"/>
</dbReference>
<dbReference type="EMBL" id="JAPWTJ010000512">
    <property type="protein sequence ID" value="KAJ8977760.1"/>
    <property type="molecule type" value="Genomic_DNA"/>
</dbReference>
<evidence type="ECO:0000256" key="1">
    <source>
        <dbReference type="SAM" id="MobiDB-lite"/>
    </source>
</evidence>
<evidence type="ECO:0000313" key="2">
    <source>
        <dbReference type="EMBL" id="KAJ8977760.1"/>
    </source>
</evidence>
<gene>
    <name evidence="2" type="ORF">NQ317_001124</name>
</gene>
<protein>
    <submittedName>
        <fullName evidence="2">Uncharacterized protein</fullName>
    </submittedName>
</protein>
<keyword evidence="3" id="KW-1185">Reference proteome</keyword>
<organism evidence="2 3">
    <name type="scientific">Molorchus minor</name>
    <dbReference type="NCBI Taxonomy" id="1323400"/>
    <lineage>
        <taxon>Eukaryota</taxon>
        <taxon>Metazoa</taxon>
        <taxon>Ecdysozoa</taxon>
        <taxon>Arthropoda</taxon>
        <taxon>Hexapoda</taxon>
        <taxon>Insecta</taxon>
        <taxon>Pterygota</taxon>
        <taxon>Neoptera</taxon>
        <taxon>Endopterygota</taxon>
        <taxon>Coleoptera</taxon>
        <taxon>Polyphaga</taxon>
        <taxon>Cucujiformia</taxon>
        <taxon>Chrysomeloidea</taxon>
        <taxon>Cerambycidae</taxon>
        <taxon>Lamiinae</taxon>
        <taxon>Monochamini</taxon>
        <taxon>Molorchus</taxon>
    </lineage>
</organism>
<sequence length="72" mass="8277">MRNAVHTEFVHASFMTMFIVMAKKGGSSQEFDRDQPPDFGKMKQNMSLGGKEKGRFLCRGCVDEYITFSKQY</sequence>
<reference evidence="2" key="1">
    <citation type="journal article" date="2023" name="Insect Mol. Biol.">
        <title>Genome sequencing provides insights into the evolution of gene families encoding plant cell wall-degrading enzymes in longhorned beetles.</title>
        <authorList>
            <person name="Shin N.R."/>
            <person name="Okamura Y."/>
            <person name="Kirsch R."/>
            <person name="Pauchet Y."/>
        </authorList>
    </citation>
    <scope>NUCLEOTIDE SEQUENCE</scope>
    <source>
        <strain evidence="2">MMC_N1</strain>
    </source>
</reference>
<name>A0ABQ9JI79_9CUCU</name>
<proteinExistence type="predicted"/>